<proteinExistence type="predicted"/>
<keyword evidence="3" id="KW-1185">Reference proteome</keyword>
<evidence type="ECO:0000256" key="1">
    <source>
        <dbReference type="SAM" id="MobiDB-lite"/>
    </source>
</evidence>
<dbReference type="Proteomes" id="UP000019666">
    <property type="component" value="Unassembled WGS sequence"/>
</dbReference>
<dbReference type="HOGENOM" id="CLU_2865077_0_0_5"/>
<accession>A0A017HJY7</accession>
<sequence length="64" mass="6821">MSFRAACRPSCPRSFSRPRGRVFGGAALPLALCMRSAGRARPAPSFGWKNRAPRCGSEGRGPVS</sequence>
<evidence type="ECO:0000313" key="2">
    <source>
        <dbReference type="EMBL" id="EYD74635.1"/>
    </source>
</evidence>
<evidence type="ECO:0000313" key="3">
    <source>
        <dbReference type="Proteomes" id="UP000019666"/>
    </source>
</evidence>
<reference evidence="2 3" key="1">
    <citation type="submission" date="2013-02" db="EMBL/GenBank/DDBJ databases">
        <authorList>
            <person name="Fiebig A."/>
            <person name="Goeker M."/>
            <person name="Klenk H.-P.P."/>
        </authorList>
    </citation>
    <scope>NUCLEOTIDE SEQUENCE [LARGE SCALE GENOMIC DNA]</scope>
    <source>
        <strain evidence="2 3">DSM 19309</strain>
    </source>
</reference>
<gene>
    <name evidence="2" type="ORF">Rumeso_03931</name>
</gene>
<feature type="region of interest" description="Disordered" evidence="1">
    <location>
        <begin position="40"/>
        <end position="64"/>
    </location>
</feature>
<protein>
    <submittedName>
        <fullName evidence="2">Uncharacterized protein</fullName>
    </submittedName>
</protein>
<dbReference type="EMBL" id="AOSK01000111">
    <property type="protein sequence ID" value="EYD74635.1"/>
    <property type="molecule type" value="Genomic_DNA"/>
</dbReference>
<comment type="caution">
    <text evidence="2">The sequence shown here is derived from an EMBL/GenBank/DDBJ whole genome shotgun (WGS) entry which is preliminary data.</text>
</comment>
<organism evidence="2 3">
    <name type="scientific">Rubellimicrobium mesophilum DSM 19309</name>
    <dbReference type="NCBI Taxonomy" id="442562"/>
    <lineage>
        <taxon>Bacteria</taxon>
        <taxon>Pseudomonadati</taxon>
        <taxon>Pseudomonadota</taxon>
        <taxon>Alphaproteobacteria</taxon>
        <taxon>Rhodobacterales</taxon>
        <taxon>Roseobacteraceae</taxon>
        <taxon>Rubellimicrobium</taxon>
    </lineage>
</organism>
<name>A0A017HJY7_9RHOB</name>
<dbReference type="AlphaFoldDB" id="A0A017HJY7"/>